<dbReference type="PANTHER" id="PTHR43267:SF3">
    <property type="entry name" value="THIF PROTEIN"/>
    <property type="match status" value="1"/>
</dbReference>
<accession>A0A8A4TNP7</accession>
<dbReference type="Proteomes" id="UP000663929">
    <property type="component" value="Chromosome"/>
</dbReference>
<name>A0A8A4TNP7_SULCO</name>
<evidence type="ECO:0000259" key="2">
    <source>
        <dbReference type="Pfam" id="PF00881"/>
    </source>
</evidence>
<feature type="region of interest" description="Disordered" evidence="1">
    <location>
        <begin position="367"/>
        <end position="395"/>
    </location>
</feature>
<dbReference type="KEGG" id="scor:J3U87_03925"/>
<evidence type="ECO:0000259" key="3">
    <source>
        <dbReference type="Pfam" id="PF00899"/>
    </source>
</evidence>
<dbReference type="Gene3D" id="3.40.50.720">
    <property type="entry name" value="NAD(P)-binding Rossmann-like Domain"/>
    <property type="match status" value="1"/>
</dbReference>
<gene>
    <name evidence="4" type="ORF">J3U87_03925</name>
</gene>
<dbReference type="GO" id="GO:0061504">
    <property type="term" value="P:cyclic threonylcarbamoyladenosine biosynthetic process"/>
    <property type="evidence" value="ECO:0007669"/>
    <property type="project" value="TreeGrafter"/>
</dbReference>
<dbReference type="InterPro" id="IPR045886">
    <property type="entry name" value="ThiF/MoeB/HesA"/>
</dbReference>
<dbReference type="CDD" id="cd01483">
    <property type="entry name" value="E1_enzyme_family"/>
    <property type="match status" value="1"/>
</dbReference>
<sequence length="758" mass="84652">MNTDQEAILRLKNDAHLQEDRSAWRPTLLNLADADDREELDRLARCGLVHRVYDCLSRQIADLAKTRAAGNMPDDVALAAFQRELTDGMPLERWGRWAFYPWNGNLVHLLPSDLFRELRLNRNRNKLTLAEQDRLARLTVGVAGLSVGNVMALTMAMEGCFGTLKLADFDTLDLSNMNRIRASVWDLGVQKTVLAARQITEINPYAHLVLFQDGLTEDNLDDFLGGETPLDVLVEECDSMHLKIVIRERARQHRIPVVMESSDGSVMDVERFDLEPDRPILHGRIGEVNVEGMSPEALQFDMALRINPISGLTTRMAASLLERGETLSTWPQLASDVVVGGGHVCMAVREIGLGREMKSGRRILDPLALMTDGPREEPKPRASESRLPKPADRDDWRQLRPKMRSVVEAAVMAPSGGNAQPWRFYADGDVLWLAFDRDRSTNLMDRGGRASMLSLGAVAENAELQAKSLGWDTEVKTFPAPDQRHLVASLSFREGSPALDPLQPYIATRHTNRRMLPPAPIPAEKTAALGRAAQERHAEMVWEQDRERLDRWARLLGEVDRLRLLHPRLHRDLVGELRYTPESAAHSRDGIDLQSCGLDANALAGVFLISRPDVSAFLRAENGSRGLTKYGELPVRAAGALGLMVTAGTRPEDWFQAGRAMQRIWLAATAQGLGFQPVGSILFLLEWFEKAEEGFFNHWEAEVAKSIVEEFRNLTADIDGVPAFLFRVFESPQPVEPAHRLPLSKLVRVGSPIGRPLD</sequence>
<dbReference type="InterPro" id="IPR000594">
    <property type="entry name" value="ThiF_NAD_FAD-bd"/>
</dbReference>
<dbReference type="Gene3D" id="3.40.109.10">
    <property type="entry name" value="NADH Oxidase"/>
    <property type="match status" value="2"/>
</dbReference>
<organism evidence="4 5">
    <name type="scientific">Sulfidibacter corallicola</name>
    <dbReference type="NCBI Taxonomy" id="2818388"/>
    <lineage>
        <taxon>Bacteria</taxon>
        <taxon>Pseudomonadati</taxon>
        <taxon>Acidobacteriota</taxon>
        <taxon>Holophagae</taxon>
        <taxon>Acanthopleuribacterales</taxon>
        <taxon>Acanthopleuribacteraceae</taxon>
        <taxon>Sulfidibacter</taxon>
    </lineage>
</organism>
<dbReference type="InterPro" id="IPR029479">
    <property type="entry name" value="Nitroreductase"/>
</dbReference>
<evidence type="ECO:0000313" key="4">
    <source>
        <dbReference type="EMBL" id="QTD51596.1"/>
    </source>
</evidence>
<dbReference type="GO" id="GO:0008641">
    <property type="term" value="F:ubiquitin-like modifier activating enzyme activity"/>
    <property type="evidence" value="ECO:0007669"/>
    <property type="project" value="InterPro"/>
</dbReference>
<proteinExistence type="predicted"/>
<protein>
    <submittedName>
        <fullName evidence="4">Rv1355c family protein</fullName>
    </submittedName>
</protein>
<keyword evidence="5" id="KW-1185">Reference proteome</keyword>
<feature type="domain" description="THIF-type NAD/FAD binding fold" evidence="3">
    <location>
        <begin position="121"/>
        <end position="262"/>
    </location>
</feature>
<evidence type="ECO:0000313" key="5">
    <source>
        <dbReference type="Proteomes" id="UP000663929"/>
    </source>
</evidence>
<reference evidence="4" key="1">
    <citation type="submission" date="2021-03" db="EMBL/GenBank/DDBJ databases">
        <title>Acanthopleuribacteraceae sp. M133.</title>
        <authorList>
            <person name="Wang G."/>
        </authorList>
    </citation>
    <scope>NUCLEOTIDE SEQUENCE</scope>
    <source>
        <strain evidence="4">M133</strain>
    </source>
</reference>
<dbReference type="GO" id="GO:0061503">
    <property type="term" value="F:tRNA threonylcarbamoyladenosine dehydratase"/>
    <property type="evidence" value="ECO:0007669"/>
    <property type="project" value="TreeGrafter"/>
</dbReference>
<dbReference type="NCBIfam" id="NF005901">
    <property type="entry name" value="PRK07877.1"/>
    <property type="match status" value="1"/>
</dbReference>
<dbReference type="Pfam" id="PF00899">
    <property type="entry name" value="ThiF"/>
    <property type="match status" value="1"/>
</dbReference>
<dbReference type="EMBL" id="CP071793">
    <property type="protein sequence ID" value="QTD51596.1"/>
    <property type="molecule type" value="Genomic_DNA"/>
</dbReference>
<dbReference type="PANTHER" id="PTHR43267">
    <property type="entry name" value="TRNA THREONYLCARBAMOYLADENOSINE DEHYDRATASE"/>
    <property type="match status" value="1"/>
</dbReference>
<dbReference type="SUPFAM" id="SSF69572">
    <property type="entry name" value="Activating enzymes of the ubiquitin-like proteins"/>
    <property type="match status" value="1"/>
</dbReference>
<dbReference type="Pfam" id="PF00881">
    <property type="entry name" value="Nitroreductase"/>
    <property type="match status" value="1"/>
</dbReference>
<dbReference type="RefSeq" id="WP_237381724.1">
    <property type="nucleotide sequence ID" value="NZ_CP071793.1"/>
</dbReference>
<dbReference type="AlphaFoldDB" id="A0A8A4TNP7"/>
<dbReference type="SUPFAM" id="SSF55469">
    <property type="entry name" value="FMN-dependent nitroreductase-like"/>
    <property type="match status" value="2"/>
</dbReference>
<feature type="domain" description="Nitroreductase" evidence="2">
    <location>
        <begin position="647"/>
        <end position="682"/>
    </location>
</feature>
<dbReference type="InterPro" id="IPR035985">
    <property type="entry name" value="Ubiquitin-activating_enz"/>
</dbReference>
<dbReference type="GO" id="GO:0016491">
    <property type="term" value="F:oxidoreductase activity"/>
    <property type="evidence" value="ECO:0007669"/>
    <property type="project" value="InterPro"/>
</dbReference>
<evidence type="ECO:0000256" key="1">
    <source>
        <dbReference type="SAM" id="MobiDB-lite"/>
    </source>
</evidence>
<dbReference type="InterPro" id="IPR000415">
    <property type="entry name" value="Nitroreductase-like"/>
</dbReference>
<feature type="compositionally biased region" description="Basic and acidic residues" evidence="1">
    <location>
        <begin position="373"/>
        <end position="395"/>
    </location>
</feature>